<evidence type="ECO:0000259" key="5">
    <source>
        <dbReference type="Pfam" id="PF04198"/>
    </source>
</evidence>
<comment type="similarity">
    <text evidence="1">Belongs to the SorC transcriptional regulatory family.</text>
</comment>
<name>A0A0R1VU58_9LACO</name>
<dbReference type="PANTHER" id="PTHR34294">
    <property type="entry name" value="TRANSCRIPTIONAL REGULATOR-RELATED"/>
    <property type="match status" value="1"/>
</dbReference>
<gene>
    <name evidence="6" type="ORF">FC89_GL000586</name>
</gene>
<dbReference type="Proteomes" id="UP000051451">
    <property type="component" value="Unassembled WGS sequence"/>
</dbReference>
<dbReference type="Gene3D" id="1.10.10.10">
    <property type="entry name" value="Winged helix-like DNA-binding domain superfamily/Winged helix DNA-binding domain"/>
    <property type="match status" value="1"/>
</dbReference>
<dbReference type="Gene3D" id="3.40.50.1360">
    <property type="match status" value="1"/>
</dbReference>
<dbReference type="SUPFAM" id="SSF100950">
    <property type="entry name" value="NagB/RpiA/CoA transferase-like"/>
    <property type="match status" value="1"/>
</dbReference>
<dbReference type="InterPro" id="IPR051054">
    <property type="entry name" value="SorC_transcr_regulators"/>
</dbReference>
<keyword evidence="7" id="KW-1185">Reference proteome</keyword>
<dbReference type="InterPro" id="IPR037171">
    <property type="entry name" value="NagB/RpiA_transferase-like"/>
</dbReference>
<dbReference type="Pfam" id="PF04198">
    <property type="entry name" value="Sugar-bind"/>
    <property type="match status" value="1"/>
</dbReference>
<dbReference type="GO" id="GO:0003677">
    <property type="term" value="F:DNA binding"/>
    <property type="evidence" value="ECO:0007669"/>
    <property type="project" value="UniProtKB-KW"/>
</dbReference>
<dbReference type="EMBL" id="AZGB01000015">
    <property type="protein sequence ID" value="KRM06441.1"/>
    <property type="molecule type" value="Genomic_DNA"/>
</dbReference>
<dbReference type="STRING" id="1423750.FC89_GL000586"/>
<protein>
    <recommendedName>
        <fullName evidence="5">Sugar-binding domain-containing protein</fullName>
    </recommendedName>
</protein>
<sequence length="319" mass="35878">MQDNNYKHQESLAAIAQDFYLSRLTISELSAKYSLSRYLIKKNLDEAISSGLVTVSINSPLARNFTIEMQFKKKFGIKNVYIIKNSSNPEEDQMKIIEYAAEQLQLLIEKSKVVGLTWGGAVYNVIDHFNHHVKDDLIFTQFIGENMKYHSQAGSTRMVEKAANKFSTSFTTLAGPLYIVNKKLKDELWQEPAFKQTFIYASRMDLIFMGLGTLASIDSIPCWKQNKKAIFPDINQEKIAGILYGRPYDINGNFLVSNEKDTVFGADIDTILAVPHRLAIVKSKFKAKAALGALRGHLITDLVIDEAIANRILLEAANS</sequence>
<dbReference type="InterPro" id="IPR007324">
    <property type="entry name" value="Sugar-bd_dom_put"/>
</dbReference>
<proteinExistence type="inferred from homology"/>
<dbReference type="InterPro" id="IPR036388">
    <property type="entry name" value="WH-like_DNA-bd_sf"/>
</dbReference>
<accession>A0A0R1VU58</accession>
<evidence type="ECO:0000256" key="4">
    <source>
        <dbReference type="ARBA" id="ARBA00023163"/>
    </source>
</evidence>
<keyword evidence="2" id="KW-0805">Transcription regulation</keyword>
<comment type="caution">
    <text evidence="6">The sequence shown here is derived from an EMBL/GenBank/DDBJ whole genome shotgun (WGS) entry which is preliminary data.</text>
</comment>
<keyword evidence="3" id="KW-0238">DNA-binding</keyword>
<keyword evidence="4" id="KW-0804">Transcription</keyword>
<evidence type="ECO:0000256" key="1">
    <source>
        <dbReference type="ARBA" id="ARBA00010466"/>
    </source>
</evidence>
<evidence type="ECO:0000256" key="3">
    <source>
        <dbReference type="ARBA" id="ARBA00023125"/>
    </source>
</evidence>
<dbReference type="OrthoDB" id="58802at2"/>
<dbReference type="PANTHER" id="PTHR34294:SF1">
    <property type="entry name" value="TRANSCRIPTIONAL REGULATOR LSRR"/>
    <property type="match status" value="1"/>
</dbReference>
<reference evidence="6 7" key="1">
    <citation type="journal article" date="2015" name="Genome Announc.">
        <title>Expanding the biotechnology potential of lactobacilli through comparative genomics of 213 strains and associated genera.</title>
        <authorList>
            <person name="Sun Z."/>
            <person name="Harris H.M."/>
            <person name="McCann A."/>
            <person name="Guo C."/>
            <person name="Argimon S."/>
            <person name="Zhang W."/>
            <person name="Yang X."/>
            <person name="Jeffery I.B."/>
            <person name="Cooney J.C."/>
            <person name="Kagawa T.F."/>
            <person name="Liu W."/>
            <person name="Song Y."/>
            <person name="Salvetti E."/>
            <person name="Wrobel A."/>
            <person name="Rasinkangas P."/>
            <person name="Parkhill J."/>
            <person name="Rea M.C."/>
            <person name="O'Sullivan O."/>
            <person name="Ritari J."/>
            <person name="Douillard F.P."/>
            <person name="Paul Ross R."/>
            <person name="Yang R."/>
            <person name="Briner A.E."/>
            <person name="Felis G.E."/>
            <person name="de Vos W.M."/>
            <person name="Barrangou R."/>
            <person name="Klaenhammer T.R."/>
            <person name="Caufield P.W."/>
            <person name="Cui Y."/>
            <person name="Zhang H."/>
            <person name="O'Toole P.W."/>
        </authorList>
    </citation>
    <scope>NUCLEOTIDE SEQUENCE [LARGE SCALE GENOMIC DNA]</scope>
    <source>
        <strain evidence="6 7">DSM 18630</strain>
    </source>
</reference>
<dbReference type="PATRIC" id="fig|1423750.3.peg.605"/>
<evidence type="ECO:0000313" key="6">
    <source>
        <dbReference type="EMBL" id="KRM06441.1"/>
    </source>
</evidence>
<dbReference type="GO" id="GO:0030246">
    <property type="term" value="F:carbohydrate binding"/>
    <property type="evidence" value="ECO:0007669"/>
    <property type="project" value="InterPro"/>
</dbReference>
<organism evidence="6 7">
    <name type="scientific">Liquorilactobacillus ghanensis DSM 18630</name>
    <dbReference type="NCBI Taxonomy" id="1423750"/>
    <lineage>
        <taxon>Bacteria</taxon>
        <taxon>Bacillati</taxon>
        <taxon>Bacillota</taxon>
        <taxon>Bacilli</taxon>
        <taxon>Lactobacillales</taxon>
        <taxon>Lactobacillaceae</taxon>
        <taxon>Liquorilactobacillus</taxon>
    </lineage>
</organism>
<feature type="domain" description="Sugar-binding" evidence="5">
    <location>
        <begin position="61"/>
        <end position="313"/>
    </location>
</feature>
<dbReference type="AlphaFoldDB" id="A0A0R1VU58"/>
<evidence type="ECO:0000313" key="7">
    <source>
        <dbReference type="Proteomes" id="UP000051451"/>
    </source>
</evidence>
<evidence type="ECO:0000256" key="2">
    <source>
        <dbReference type="ARBA" id="ARBA00023015"/>
    </source>
</evidence>